<dbReference type="EMBL" id="PYSW02000020">
    <property type="protein sequence ID" value="KAG2383590.1"/>
    <property type="molecule type" value="Genomic_DNA"/>
</dbReference>
<dbReference type="RefSeq" id="XP_044549269.1">
    <property type="nucleotide sequence ID" value="XM_044693881.1"/>
</dbReference>
<protein>
    <recommendedName>
        <fullName evidence="3">RNase III domain-containing protein</fullName>
    </recommendedName>
</protein>
<comment type="caution">
    <text evidence="1">The sequence shown here is derived from an EMBL/GenBank/DDBJ whole genome shotgun (WGS) entry which is preliminary data.</text>
</comment>
<name>A0AA88GND5_NAELO</name>
<dbReference type="GeneID" id="68096716"/>
<gene>
    <name evidence="1" type="ORF">C9374_004261</name>
</gene>
<keyword evidence="2" id="KW-1185">Reference proteome</keyword>
<sequence length="242" mass="28122">MSHMVDSSEQYNSGRERFSTASLLKALYNNRSYLAFVVANEYWNFCNHQDGSNPLDKTPIRFKNMHQQVVKYPSSQPMIPFTIMNDKTRMNEGHSLNSTIFIENEHYTLKCVRWNEMSTKSQREITSNAVLAIIGSLYAKCGLSVAREFIEEEIIRDRPSQVFKKLLFLDEPQMVLSDLVGSYYHYNMKYVEEYVKSMNCFKCTLYVKNRVIGDANAKDAFKAKKLACFDGLMRLQAMIPNY</sequence>
<accession>A0AA88GND5</accession>
<organism evidence="1 2">
    <name type="scientific">Naegleria lovaniensis</name>
    <name type="common">Amoeba</name>
    <dbReference type="NCBI Taxonomy" id="51637"/>
    <lineage>
        <taxon>Eukaryota</taxon>
        <taxon>Discoba</taxon>
        <taxon>Heterolobosea</taxon>
        <taxon>Tetramitia</taxon>
        <taxon>Eutetramitia</taxon>
        <taxon>Vahlkampfiidae</taxon>
        <taxon>Naegleria</taxon>
    </lineage>
</organism>
<proteinExistence type="predicted"/>
<dbReference type="AlphaFoldDB" id="A0AA88GND5"/>
<dbReference type="Proteomes" id="UP000816034">
    <property type="component" value="Unassembled WGS sequence"/>
</dbReference>
<evidence type="ECO:0008006" key="3">
    <source>
        <dbReference type="Google" id="ProtNLM"/>
    </source>
</evidence>
<evidence type="ECO:0000313" key="2">
    <source>
        <dbReference type="Proteomes" id="UP000816034"/>
    </source>
</evidence>
<reference evidence="1 2" key="1">
    <citation type="journal article" date="2018" name="BMC Genomics">
        <title>The genome of Naegleria lovaniensis, the basis for a comparative approach to unravel pathogenicity factors of the human pathogenic amoeba N. fowleri.</title>
        <authorList>
            <person name="Liechti N."/>
            <person name="Schurch N."/>
            <person name="Bruggmann R."/>
            <person name="Wittwer M."/>
        </authorList>
    </citation>
    <scope>NUCLEOTIDE SEQUENCE [LARGE SCALE GENOMIC DNA]</scope>
    <source>
        <strain evidence="1 2">ATCC 30569</strain>
    </source>
</reference>
<evidence type="ECO:0000313" key="1">
    <source>
        <dbReference type="EMBL" id="KAG2383590.1"/>
    </source>
</evidence>